<sequence length="1027" mass="112127">MKMTSREQQQRAWEMEISLSHTNPLFNQPSSPQPSPSSSCHCRRWSLSEPQDTGTFAKKASSSFPQHKENWSSEHHENSKHNDDLYSSASHCISKLPETPLKQRVLSERLELLNSAVMMELECSKTVMDSTEEEHRDLSPKISKAELLRIKRLLENRLQASPGTEEKATKALSHLKSAPFTSPSPQSARGKRRRSTGHIAGELLRTHGCLGRNKSTDTRPYDPKQNFLSPRPQFLRYRPNRRLDLLQRSADSEAYAALKAGDLNQAGNEGIAAEVVKVENLEDNGVVPESCNSGFIVVGASNHIEVRIENISAEEDRHIQEPANIPQSEGLGNRAPGATEAIVKNATPQSWELANRAPGGTQAINENATPSSGELGNRVPGATEAISENVTKKNNTNIQEAILPQSEELGNGVPGTMEAISENVTKEDNTGSHEPTLQQSEVKDEADTACPKGLLLPPDVKTNAEAIKEYLEENETNVEDPVGAPTMEVTNRKTVTNLSMQKAKLKMVVRFLAVIFLLAVCMVGVTFLAWSSSSDPARTNRANFFVQPWQNLSASKASTDFLDVNLLPGTEDKESFEVKAGKLGNLEVLTGISSQLLVDDYKLYGSSLPDSFAPNVISERSEAAFVEPLPLCPTSLSAMEATGCLQQGQGGMDELVDLVEMAKPPMEEYMMKDEAAPDIISNDIEYDIDVGLSTEPEDGNQEDTECAMPVGRIAAVMREDALPTVPNPGNDVQSPEEEMSFEQTLTESQKESVRDKESIVGNTINPFMSLGDFEGGMCSLPSVHQSQLSKFPEFILVGIAATAAAVTLAISLRFMKSHNKSMIGKLTKAEQVKCDAPQPPSTPVFKHKSTTETRSMVDSPHQPTITIALKPNTENLMSIYDHKRTSKSSGRSSPRRAVAQPVLRATATNSTPQAHLLRTSVRSAPKGYFSPTCHTPVTSYTPSASSTYVPSESTTSTVSGSRETWSVADSELSGLLDDSQLGSFTAYEPILSSEGLEMERLKLTPVRRSLRIRNQVASPLAARKVTF</sequence>
<feature type="region of interest" description="Disordered" evidence="1">
    <location>
        <begin position="360"/>
        <end position="379"/>
    </location>
</feature>
<feature type="region of interest" description="Disordered" evidence="1">
    <location>
        <begin position="1"/>
        <end position="85"/>
    </location>
</feature>
<feature type="region of interest" description="Disordered" evidence="1">
    <location>
        <begin position="940"/>
        <end position="960"/>
    </location>
</feature>
<dbReference type="Proteomes" id="UP001497512">
    <property type="component" value="Chromosome 3"/>
</dbReference>
<reference evidence="3" key="1">
    <citation type="submission" date="2024-02" db="EMBL/GenBank/DDBJ databases">
        <authorList>
            <consortium name="ELIXIR-Norway"/>
            <consortium name="Elixir Norway"/>
        </authorList>
    </citation>
    <scope>NUCLEOTIDE SEQUENCE</scope>
</reference>
<evidence type="ECO:0000313" key="3">
    <source>
        <dbReference type="EMBL" id="CAK9221172.1"/>
    </source>
</evidence>
<keyword evidence="2" id="KW-1133">Transmembrane helix</keyword>
<evidence type="ECO:0000256" key="2">
    <source>
        <dbReference type="SAM" id="Phobius"/>
    </source>
</evidence>
<feature type="compositionally biased region" description="Polar residues" evidence="1">
    <location>
        <begin position="362"/>
        <end position="374"/>
    </location>
</feature>
<keyword evidence="4" id="KW-1185">Reference proteome</keyword>
<dbReference type="EMBL" id="OZ019895">
    <property type="protein sequence ID" value="CAK9221172.1"/>
    <property type="molecule type" value="Genomic_DNA"/>
</dbReference>
<keyword evidence="2" id="KW-0472">Membrane</keyword>
<evidence type="ECO:0008006" key="5">
    <source>
        <dbReference type="Google" id="ProtNLM"/>
    </source>
</evidence>
<protein>
    <recommendedName>
        <fullName evidence="5">Transmembrane protein</fullName>
    </recommendedName>
</protein>
<feature type="region of interest" description="Disordered" evidence="1">
    <location>
        <begin position="159"/>
        <end position="231"/>
    </location>
</feature>
<gene>
    <name evidence="3" type="ORF">CSSPTR1EN2_LOCUS15823</name>
</gene>
<organism evidence="3 4">
    <name type="scientific">Sphagnum troendelagicum</name>
    <dbReference type="NCBI Taxonomy" id="128251"/>
    <lineage>
        <taxon>Eukaryota</taxon>
        <taxon>Viridiplantae</taxon>
        <taxon>Streptophyta</taxon>
        <taxon>Embryophyta</taxon>
        <taxon>Bryophyta</taxon>
        <taxon>Sphagnophytina</taxon>
        <taxon>Sphagnopsida</taxon>
        <taxon>Sphagnales</taxon>
        <taxon>Sphagnaceae</taxon>
        <taxon>Sphagnum</taxon>
    </lineage>
</organism>
<feature type="region of interest" description="Disordered" evidence="1">
    <location>
        <begin position="833"/>
        <end position="860"/>
    </location>
</feature>
<accession>A0ABP0UHY1</accession>
<name>A0ABP0UHY1_9BRYO</name>
<evidence type="ECO:0000313" key="4">
    <source>
        <dbReference type="Proteomes" id="UP001497512"/>
    </source>
</evidence>
<proteinExistence type="predicted"/>
<dbReference type="PANTHER" id="PTHR34775">
    <property type="entry name" value="TRANSMEMBRANE PROTEIN"/>
    <property type="match status" value="1"/>
</dbReference>
<feature type="region of interest" description="Disordered" evidence="1">
    <location>
        <begin position="424"/>
        <end position="444"/>
    </location>
</feature>
<feature type="compositionally biased region" description="Basic and acidic residues" evidence="1">
    <location>
        <begin position="66"/>
        <end position="84"/>
    </location>
</feature>
<evidence type="ECO:0000256" key="1">
    <source>
        <dbReference type="SAM" id="MobiDB-lite"/>
    </source>
</evidence>
<feature type="compositionally biased region" description="Polar residues" evidence="1">
    <location>
        <begin position="48"/>
        <end position="65"/>
    </location>
</feature>
<keyword evidence="2" id="KW-0812">Transmembrane</keyword>
<dbReference type="PANTHER" id="PTHR34775:SF6">
    <property type="entry name" value="TRANSMEMBRANE PROTEIN"/>
    <property type="match status" value="1"/>
</dbReference>
<feature type="transmembrane region" description="Helical" evidence="2">
    <location>
        <begin position="508"/>
        <end position="530"/>
    </location>
</feature>